<organism evidence="2 3">
    <name type="scientific">Desmophyllum pertusum</name>
    <dbReference type="NCBI Taxonomy" id="174260"/>
    <lineage>
        <taxon>Eukaryota</taxon>
        <taxon>Metazoa</taxon>
        <taxon>Cnidaria</taxon>
        <taxon>Anthozoa</taxon>
        <taxon>Hexacorallia</taxon>
        <taxon>Scleractinia</taxon>
        <taxon>Caryophylliina</taxon>
        <taxon>Caryophylliidae</taxon>
        <taxon>Desmophyllum</taxon>
    </lineage>
</organism>
<dbReference type="PANTHER" id="PTHR28083">
    <property type="entry name" value="GOOD FOR FULL DBP5 ACTIVITY PROTEIN 2"/>
    <property type="match status" value="1"/>
</dbReference>
<dbReference type="AlphaFoldDB" id="A0A9X0DDL2"/>
<dbReference type="OrthoDB" id="5964050at2759"/>
<evidence type="ECO:0000259" key="1">
    <source>
        <dbReference type="Pfam" id="PF21762"/>
    </source>
</evidence>
<dbReference type="EMBL" id="MU825397">
    <property type="protein sequence ID" value="KAJ7394124.1"/>
    <property type="molecule type" value="Genomic_DNA"/>
</dbReference>
<dbReference type="PANTHER" id="PTHR28083:SF1">
    <property type="entry name" value="GOOD FOR FULL DBP5 ACTIVITY PROTEIN 2"/>
    <property type="match status" value="1"/>
</dbReference>
<sequence length="145" mass="16517">MHGRQPGRLSANVSLQSSKENLKYVNRDYVPDNRDRFEFGTSRRMSLRKAAAKIQKHIKEADFLVTHSGAYDKEFLASCGVSVSGKRMFDTQILAMAWLPDGPLLYSLKRLLVDWEIPFDEDILHNGGNDAYYTMDAFLALQISK</sequence>
<comment type="caution">
    <text evidence="2">The sequence shown here is derived from an EMBL/GenBank/DDBJ whole genome shotgun (WGS) entry which is preliminary data.</text>
</comment>
<dbReference type="InterPro" id="IPR048519">
    <property type="entry name" value="Gfd2/YDR514C-like_C"/>
</dbReference>
<feature type="domain" description="Gfd2/YDR514C-like C-terminal" evidence="1">
    <location>
        <begin position="19"/>
        <end position="140"/>
    </location>
</feature>
<dbReference type="Gene3D" id="3.30.420.10">
    <property type="entry name" value="Ribonuclease H-like superfamily/Ribonuclease H"/>
    <property type="match status" value="1"/>
</dbReference>
<dbReference type="InterPro" id="IPR040151">
    <property type="entry name" value="Gfd2/YDR514C-like"/>
</dbReference>
<reference evidence="2" key="1">
    <citation type="submission" date="2023-01" db="EMBL/GenBank/DDBJ databases">
        <title>Genome assembly of the deep-sea coral Lophelia pertusa.</title>
        <authorList>
            <person name="Herrera S."/>
            <person name="Cordes E."/>
        </authorList>
    </citation>
    <scope>NUCLEOTIDE SEQUENCE</scope>
    <source>
        <strain evidence="2">USNM1676648</strain>
        <tissue evidence="2">Polyp</tissue>
    </source>
</reference>
<evidence type="ECO:0000313" key="3">
    <source>
        <dbReference type="Proteomes" id="UP001163046"/>
    </source>
</evidence>
<name>A0A9X0DDL2_9CNID</name>
<accession>A0A9X0DDL2</accession>
<evidence type="ECO:0000313" key="2">
    <source>
        <dbReference type="EMBL" id="KAJ7394124.1"/>
    </source>
</evidence>
<dbReference type="InterPro" id="IPR012337">
    <property type="entry name" value="RNaseH-like_sf"/>
</dbReference>
<dbReference type="SUPFAM" id="SSF53098">
    <property type="entry name" value="Ribonuclease H-like"/>
    <property type="match status" value="1"/>
</dbReference>
<keyword evidence="3" id="KW-1185">Reference proteome</keyword>
<dbReference type="Pfam" id="PF21762">
    <property type="entry name" value="DEDDh_C"/>
    <property type="match status" value="1"/>
</dbReference>
<proteinExistence type="predicted"/>
<dbReference type="Proteomes" id="UP001163046">
    <property type="component" value="Unassembled WGS sequence"/>
</dbReference>
<gene>
    <name evidence="2" type="ORF">OS493_003802</name>
</gene>
<dbReference type="GO" id="GO:0005634">
    <property type="term" value="C:nucleus"/>
    <property type="evidence" value="ECO:0007669"/>
    <property type="project" value="TreeGrafter"/>
</dbReference>
<protein>
    <recommendedName>
        <fullName evidence="1">Gfd2/YDR514C-like C-terminal domain-containing protein</fullName>
    </recommendedName>
</protein>
<dbReference type="InterPro" id="IPR036397">
    <property type="entry name" value="RNaseH_sf"/>
</dbReference>
<dbReference type="GO" id="GO:0003676">
    <property type="term" value="F:nucleic acid binding"/>
    <property type="evidence" value="ECO:0007669"/>
    <property type="project" value="InterPro"/>
</dbReference>